<keyword evidence="1" id="KW-0653">Protein transport</keyword>
<dbReference type="CDD" id="cd00780">
    <property type="entry name" value="NTF2"/>
    <property type="match status" value="1"/>
</dbReference>
<keyword evidence="1" id="KW-0963">Cytoplasm</keyword>
<accession>A0ABR2VSR0</accession>
<organism evidence="3 4">
    <name type="scientific">Basidiobolus ranarum</name>
    <dbReference type="NCBI Taxonomy" id="34480"/>
    <lineage>
        <taxon>Eukaryota</taxon>
        <taxon>Fungi</taxon>
        <taxon>Fungi incertae sedis</taxon>
        <taxon>Zoopagomycota</taxon>
        <taxon>Entomophthoromycotina</taxon>
        <taxon>Basidiobolomycetes</taxon>
        <taxon>Basidiobolales</taxon>
        <taxon>Basidiobolaceae</taxon>
        <taxon>Basidiobolus</taxon>
    </lineage>
</organism>
<dbReference type="PANTHER" id="PTHR12612">
    <property type="entry name" value="NUCLEAR TRANSPORT FACTOR 2"/>
    <property type="match status" value="1"/>
</dbReference>
<proteinExistence type="predicted"/>
<dbReference type="EMBL" id="JASJQH010007895">
    <property type="protein sequence ID" value="KAK9700526.1"/>
    <property type="molecule type" value="Genomic_DNA"/>
</dbReference>
<keyword evidence="1" id="KW-0539">Nucleus</keyword>
<protein>
    <recommendedName>
        <fullName evidence="1">Nuclear transport factor 2</fullName>
        <shortName evidence="1">NTF-2</shortName>
    </recommendedName>
</protein>
<comment type="subcellular location">
    <subcellularLocation>
        <location evidence="1">Cytoplasm</location>
    </subcellularLocation>
    <subcellularLocation>
        <location evidence="1">Nucleus</location>
    </subcellularLocation>
</comment>
<evidence type="ECO:0000313" key="3">
    <source>
        <dbReference type="EMBL" id="KAK9700526.1"/>
    </source>
</evidence>
<evidence type="ECO:0000313" key="4">
    <source>
        <dbReference type="Proteomes" id="UP001479436"/>
    </source>
</evidence>
<comment type="caution">
    <text evidence="3">The sequence shown here is derived from an EMBL/GenBank/DDBJ whole genome shotgun (WGS) entry which is preliminary data.</text>
</comment>
<gene>
    <name evidence="3" type="primary">NTF2_2</name>
    <name evidence="3" type="ORF">K7432_012152</name>
</gene>
<keyword evidence="4" id="KW-1185">Reference proteome</keyword>
<dbReference type="InterPro" id="IPR045875">
    <property type="entry name" value="NTF2"/>
</dbReference>
<evidence type="ECO:0000256" key="1">
    <source>
        <dbReference type="RuleBase" id="RU369002"/>
    </source>
</evidence>
<dbReference type="Gene3D" id="3.10.450.50">
    <property type="match status" value="1"/>
</dbReference>
<feature type="domain" description="NTF2" evidence="2">
    <location>
        <begin position="7"/>
        <end position="121"/>
    </location>
</feature>
<evidence type="ECO:0000259" key="2">
    <source>
        <dbReference type="PROSITE" id="PS50177"/>
    </source>
</evidence>
<dbReference type="Proteomes" id="UP001479436">
    <property type="component" value="Unassembled WGS sequence"/>
</dbReference>
<name>A0ABR2VSR0_9FUNG</name>
<keyword evidence="1" id="KW-0813">Transport</keyword>
<sequence length="124" mass="14171">MSDINAIAKSFVDYYYNTFDGNRAELSPLYREASMLTFEGQPFQGVKNIVEKLTSLPFQRVQHRVSTLDAQPSHPQQGSIVISVTGQLLIDEESNPQQFTQCFQLVPEGNNYWVFNDVFRLVYG</sequence>
<dbReference type="SUPFAM" id="SSF54427">
    <property type="entry name" value="NTF2-like"/>
    <property type="match status" value="1"/>
</dbReference>
<dbReference type="Pfam" id="PF02136">
    <property type="entry name" value="NTF2"/>
    <property type="match status" value="1"/>
</dbReference>
<reference evidence="3 4" key="1">
    <citation type="submission" date="2023-04" db="EMBL/GenBank/DDBJ databases">
        <title>Genome of Basidiobolus ranarum AG-B5.</title>
        <authorList>
            <person name="Stajich J.E."/>
            <person name="Carter-House D."/>
            <person name="Gryganskyi A."/>
        </authorList>
    </citation>
    <scope>NUCLEOTIDE SEQUENCE [LARGE SCALE GENOMIC DNA]</scope>
    <source>
        <strain evidence="3 4">AG-B5</strain>
    </source>
</reference>
<dbReference type="InterPro" id="IPR018222">
    <property type="entry name" value="Nuclear_transport_factor_2_euk"/>
</dbReference>
<dbReference type="InterPro" id="IPR002075">
    <property type="entry name" value="NTF2_dom"/>
</dbReference>
<dbReference type="InterPro" id="IPR032710">
    <property type="entry name" value="NTF2-like_dom_sf"/>
</dbReference>
<comment type="function">
    <text evidence="1">Has a role in nuclear-cytoplasmic transport of proteins and mRNAs.</text>
</comment>
<dbReference type="PROSITE" id="PS50177">
    <property type="entry name" value="NTF2_DOMAIN"/>
    <property type="match status" value="1"/>
</dbReference>